<keyword evidence="4 7" id="KW-0812">Transmembrane</keyword>
<evidence type="ECO:0000259" key="8">
    <source>
        <dbReference type="Pfam" id="PF00924"/>
    </source>
</evidence>
<feature type="domain" description="Mechanosensitive ion channel MscS" evidence="8">
    <location>
        <begin position="112"/>
        <end position="175"/>
    </location>
</feature>
<accession>A0A0G0REA4</accession>
<dbReference type="Gene3D" id="1.10.287.1260">
    <property type="match status" value="1"/>
</dbReference>
<feature type="transmembrane region" description="Helical" evidence="7">
    <location>
        <begin position="92"/>
        <end position="110"/>
    </location>
</feature>
<evidence type="ECO:0000256" key="7">
    <source>
        <dbReference type="SAM" id="Phobius"/>
    </source>
</evidence>
<proteinExistence type="inferred from homology"/>
<evidence type="ECO:0000259" key="9">
    <source>
        <dbReference type="Pfam" id="PF21082"/>
    </source>
</evidence>
<gene>
    <name evidence="11" type="ORF">UT84_C0003G0039</name>
</gene>
<feature type="domain" description="Mechanosensitive ion channel MscS C-terminal" evidence="9">
    <location>
        <begin position="182"/>
        <end position="270"/>
    </location>
</feature>
<organism evidence="11 12">
    <name type="scientific">Candidatus Curtissbacteria bacterium GW2011_GWA1_40_16</name>
    <dbReference type="NCBI Taxonomy" id="1618405"/>
    <lineage>
        <taxon>Bacteria</taxon>
        <taxon>Candidatus Curtissiibacteriota</taxon>
    </lineage>
</organism>
<dbReference type="PATRIC" id="fig|1618405.3.peg.247"/>
<evidence type="ECO:0000256" key="3">
    <source>
        <dbReference type="ARBA" id="ARBA00022475"/>
    </source>
</evidence>
<dbReference type="InterPro" id="IPR045276">
    <property type="entry name" value="YbiO_bact"/>
</dbReference>
<dbReference type="AlphaFoldDB" id="A0A0G0REA4"/>
<keyword evidence="3" id="KW-1003">Cell membrane</keyword>
<dbReference type="InterPro" id="IPR006685">
    <property type="entry name" value="MscS_channel_2nd"/>
</dbReference>
<dbReference type="GO" id="GO:0008381">
    <property type="term" value="F:mechanosensitive monoatomic ion channel activity"/>
    <property type="evidence" value="ECO:0007669"/>
    <property type="project" value="InterPro"/>
</dbReference>
<evidence type="ECO:0000313" key="12">
    <source>
        <dbReference type="Proteomes" id="UP000034531"/>
    </source>
</evidence>
<dbReference type="PANTHER" id="PTHR30460">
    <property type="entry name" value="MODERATE CONDUCTANCE MECHANOSENSITIVE CHANNEL YBIO"/>
    <property type="match status" value="1"/>
</dbReference>
<dbReference type="Pfam" id="PF21082">
    <property type="entry name" value="MS_channel_3rd"/>
    <property type="match status" value="1"/>
</dbReference>
<dbReference type="Proteomes" id="UP000034531">
    <property type="component" value="Unassembled WGS sequence"/>
</dbReference>
<dbReference type="Gene3D" id="3.30.70.100">
    <property type="match status" value="1"/>
</dbReference>
<feature type="transmembrane region" description="Helical" evidence="7">
    <location>
        <begin position="67"/>
        <end position="86"/>
    </location>
</feature>
<dbReference type="Pfam" id="PF21088">
    <property type="entry name" value="MS_channel_1st"/>
    <property type="match status" value="1"/>
</dbReference>
<dbReference type="SUPFAM" id="SSF50182">
    <property type="entry name" value="Sm-like ribonucleoproteins"/>
    <property type="match status" value="1"/>
</dbReference>
<evidence type="ECO:0000256" key="6">
    <source>
        <dbReference type="ARBA" id="ARBA00023136"/>
    </source>
</evidence>
<feature type="domain" description="Mechanosensitive ion channel transmembrane helices 2/3" evidence="10">
    <location>
        <begin position="71"/>
        <end position="111"/>
    </location>
</feature>
<dbReference type="InterPro" id="IPR010920">
    <property type="entry name" value="LSM_dom_sf"/>
</dbReference>
<dbReference type="InterPro" id="IPR049278">
    <property type="entry name" value="MS_channel_C"/>
</dbReference>
<dbReference type="PANTHER" id="PTHR30460:SF0">
    <property type="entry name" value="MODERATE CONDUCTANCE MECHANOSENSITIVE CHANNEL YBIO"/>
    <property type="match status" value="1"/>
</dbReference>
<dbReference type="SUPFAM" id="SSF82861">
    <property type="entry name" value="Mechanosensitive channel protein MscS (YggB), transmembrane region"/>
    <property type="match status" value="1"/>
</dbReference>
<dbReference type="Pfam" id="PF00924">
    <property type="entry name" value="MS_channel_2nd"/>
    <property type="match status" value="1"/>
</dbReference>
<feature type="transmembrane region" description="Helical" evidence="7">
    <location>
        <begin position="20"/>
        <end position="39"/>
    </location>
</feature>
<evidence type="ECO:0000256" key="4">
    <source>
        <dbReference type="ARBA" id="ARBA00022692"/>
    </source>
</evidence>
<dbReference type="EMBL" id="LBYI01000003">
    <property type="protein sequence ID" value="KKR51044.1"/>
    <property type="molecule type" value="Genomic_DNA"/>
</dbReference>
<sequence>MKVSIDYWSVLANVSAHGAKILLIVIGVAVAQVVLKRTLPKILALSEKRVGERQDEFKKRVQTLGSVIANAVTVVLTAVGGLMVLSEVGIDIFPLLTGAGLVGLAFGFGAQNLVRDIIAGFFVLLENQYRKGDVVKIAGVEGLVEDVNLRRTILRDLDGAVHFIPNGEVKVASNYSLGYSRVNLNVPVSYEADLDKAIGILNKIGKEIVADKKFGELITKPPEVLGVDKFGELAIEIKFLGETKPIKQWEVMRELRRRIKVAFDKEGIKIPHTKSA</sequence>
<evidence type="ECO:0000256" key="2">
    <source>
        <dbReference type="ARBA" id="ARBA00008017"/>
    </source>
</evidence>
<comment type="caution">
    <text evidence="11">The sequence shown here is derived from an EMBL/GenBank/DDBJ whole genome shotgun (WGS) entry which is preliminary data.</text>
</comment>
<comment type="subcellular location">
    <subcellularLocation>
        <location evidence="1">Cell membrane</location>
        <topology evidence="1">Multi-pass membrane protein</topology>
    </subcellularLocation>
</comment>
<evidence type="ECO:0000313" key="11">
    <source>
        <dbReference type="EMBL" id="KKR51044.1"/>
    </source>
</evidence>
<name>A0A0G0REA4_9BACT</name>
<dbReference type="SUPFAM" id="SSF82689">
    <property type="entry name" value="Mechanosensitive channel protein MscS (YggB), C-terminal domain"/>
    <property type="match status" value="1"/>
</dbReference>
<dbReference type="GO" id="GO:0005886">
    <property type="term" value="C:plasma membrane"/>
    <property type="evidence" value="ECO:0007669"/>
    <property type="project" value="UniProtKB-SubCell"/>
</dbReference>
<reference evidence="11 12" key="1">
    <citation type="journal article" date="2015" name="Nature">
        <title>rRNA introns, odd ribosomes, and small enigmatic genomes across a large radiation of phyla.</title>
        <authorList>
            <person name="Brown C.T."/>
            <person name="Hug L.A."/>
            <person name="Thomas B.C."/>
            <person name="Sharon I."/>
            <person name="Castelle C.J."/>
            <person name="Singh A."/>
            <person name="Wilkins M.J."/>
            <person name="Williams K.H."/>
            <person name="Banfield J.F."/>
        </authorList>
    </citation>
    <scope>NUCLEOTIDE SEQUENCE [LARGE SCALE GENOMIC DNA]</scope>
</reference>
<dbReference type="InterPro" id="IPR011014">
    <property type="entry name" value="MscS_channel_TM-2"/>
</dbReference>
<dbReference type="Gene3D" id="2.30.30.60">
    <property type="match status" value="1"/>
</dbReference>
<dbReference type="InterPro" id="IPR023408">
    <property type="entry name" value="MscS_beta-dom_sf"/>
</dbReference>
<dbReference type="FunFam" id="2.30.30.60:FF:000001">
    <property type="entry name" value="MscS Mechanosensitive ion channel"/>
    <property type="match status" value="1"/>
</dbReference>
<protein>
    <submittedName>
        <fullName evidence="11">MscS Mechanosensitive ion channel</fullName>
    </submittedName>
</protein>
<dbReference type="InterPro" id="IPR049142">
    <property type="entry name" value="MS_channel_1st"/>
</dbReference>
<keyword evidence="5 7" id="KW-1133">Transmembrane helix</keyword>
<keyword evidence="6 7" id="KW-0472">Membrane</keyword>
<comment type="similarity">
    <text evidence="2">Belongs to the MscS (TC 1.A.23) family.</text>
</comment>
<dbReference type="InterPro" id="IPR011066">
    <property type="entry name" value="MscS_channel_C_sf"/>
</dbReference>
<evidence type="ECO:0000259" key="10">
    <source>
        <dbReference type="Pfam" id="PF21088"/>
    </source>
</evidence>
<evidence type="ECO:0000256" key="1">
    <source>
        <dbReference type="ARBA" id="ARBA00004651"/>
    </source>
</evidence>
<evidence type="ECO:0000256" key="5">
    <source>
        <dbReference type="ARBA" id="ARBA00022989"/>
    </source>
</evidence>